<accession>A0A9D0Z4W1</accession>
<reference evidence="2" key="1">
    <citation type="submission" date="2020-10" db="EMBL/GenBank/DDBJ databases">
        <authorList>
            <person name="Gilroy R."/>
        </authorList>
    </citation>
    <scope>NUCLEOTIDE SEQUENCE</scope>
    <source>
        <strain evidence="2">ChiSjej2B20-13462</strain>
    </source>
</reference>
<keyword evidence="1" id="KW-0732">Signal</keyword>
<feature type="chain" id="PRO_5038339104" description="DUF2764 family protein" evidence="1">
    <location>
        <begin position="16"/>
        <end position="171"/>
    </location>
</feature>
<proteinExistence type="predicted"/>
<gene>
    <name evidence="2" type="ORF">IAA67_02855</name>
</gene>
<evidence type="ECO:0008006" key="4">
    <source>
        <dbReference type="Google" id="ProtNLM"/>
    </source>
</evidence>
<comment type="caution">
    <text evidence="2">The sequence shown here is derived from an EMBL/GenBank/DDBJ whole genome shotgun (WGS) entry which is preliminary data.</text>
</comment>
<feature type="signal peptide" evidence="1">
    <location>
        <begin position="1"/>
        <end position="15"/>
    </location>
</feature>
<reference evidence="2" key="2">
    <citation type="journal article" date="2021" name="PeerJ">
        <title>Extensive microbial diversity within the chicken gut microbiome revealed by metagenomics and culture.</title>
        <authorList>
            <person name="Gilroy R."/>
            <person name="Ravi A."/>
            <person name="Getino M."/>
            <person name="Pursley I."/>
            <person name="Horton D.L."/>
            <person name="Alikhan N.F."/>
            <person name="Baker D."/>
            <person name="Gharbi K."/>
            <person name="Hall N."/>
            <person name="Watson M."/>
            <person name="Adriaenssens E.M."/>
            <person name="Foster-Nyarko E."/>
            <person name="Jarju S."/>
            <person name="Secka A."/>
            <person name="Antonio M."/>
            <person name="Oren A."/>
            <person name="Chaudhuri R.R."/>
            <person name="La Ragione R."/>
            <person name="Hildebrand F."/>
            <person name="Pallen M.J."/>
        </authorList>
    </citation>
    <scope>NUCLEOTIDE SEQUENCE</scope>
    <source>
        <strain evidence="2">ChiSjej2B20-13462</strain>
    </source>
</reference>
<evidence type="ECO:0000313" key="3">
    <source>
        <dbReference type="Proteomes" id="UP000886874"/>
    </source>
</evidence>
<dbReference type="EMBL" id="DVFN01000044">
    <property type="protein sequence ID" value="HIQ69257.1"/>
    <property type="molecule type" value="Genomic_DNA"/>
</dbReference>
<dbReference type="Proteomes" id="UP000886874">
    <property type="component" value="Unassembled WGS sequence"/>
</dbReference>
<evidence type="ECO:0000313" key="2">
    <source>
        <dbReference type="EMBL" id="HIQ69257.1"/>
    </source>
</evidence>
<evidence type="ECO:0000256" key="1">
    <source>
        <dbReference type="SAM" id="SignalP"/>
    </source>
</evidence>
<sequence>MASYYYLLSSLPMLAASAPPPFDYPTFLEMCRSSVSAATYGALEQLTVDSDKGPLLRSWAVFYRRLRQELRYQRLQKLGKPCQAPADREAAAAVQAAIAAENPLLGEQQLLELEFRQIDALVGFHVFDDTALFGYALKLQLMQRLHGFQFETGKAEFVSLLDGIQQKIYRL</sequence>
<name>A0A9D0Z4W1_9FIRM</name>
<dbReference type="AlphaFoldDB" id="A0A9D0Z4W1"/>
<protein>
    <recommendedName>
        <fullName evidence="4">DUF2764 family protein</fullName>
    </recommendedName>
</protein>
<organism evidence="2 3">
    <name type="scientific">Candidatus Avoscillospira stercorigallinarum</name>
    <dbReference type="NCBI Taxonomy" id="2840708"/>
    <lineage>
        <taxon>Bacteria</taxon>
        <taxon>Bacillati</taxon>
        <taxon>Bacillota</taxon>
        <taxon>Clostridia</taxon>
        <taxon>Eubacteriales</taxon>
        <taxon>Oscillospiraceae</taxon>
        <taxon>Oscillospiraceae incertae sedis</taxon>
        <taxon>Candidatus Avoscillospira</taxon>
    </lineage>
</organism>